<keyword evidence="4" id="KW-1185">Reference proteome</keyword>
<accession>A0ABN1CN80</accession>
<proteinExistence type="predicted"/>
<reference evidence="3 4" key="1">
    <citation type="journal article" date="2019" name="Int. J. Syst. Evol. Microbiol.">
        <title>The Global Catalogue of Microorganisms (GCM) 10K type strain sequencing project: providing services to taxonomists for standard genome sequencing and annotation.</title>
        <authorList>
            <consortium name="The Broad Institute Genomics Platform"/>
            <consortium name="The Broad Institute Genome Sequencing Center for Infectious Disease"/>
            <person name="Wu L."/>
            <person name="Ma J."/>
        </authorList>
    </citation>
    <scope>NUCLEOTIDE SEQUENCE [LARGE SCALE GENOMIC DNA]</scope>
    <source>
        <strain evidence="3 4">JCM 10303</strain>
    </source>
</reference>
<organism evidence="3 4">
    <name type="scientific">Saccharopolyspora erythraea</name>
    <name type="common">Streptomyces erythraeus</name>
    <dbReference type="NCBI Taxonomy" id="1836"/>
    <lineage>
        <taxon>Bacteria</taxon>
        <taxon>Bacillati</taxon>
        <taxon>Actinomycetota</taxon>
        <taxon>Actinomycetes</taxon>
        <taxon>Pseudonocardiales</taxon>
        <taxon>Pseudonocardiaceae</taxon>
        <taxon>Saccharopolyspora</taxon>
    </lineage>
</organism>
<dbReference type="PROSITE" id="PS50975">
    <property type="entry name" value="ATP_GRASP"/>
    <property type="match status" value="1"/>
</dbReference>
<keyword evidence="1" id="KW-0547">Nucleotide-binding</keyword>
<dbReference type="InterPro" id="IPR011761">
    <property type="entry name" value="ATP-grasp"/>
</dbReference>
<evidence type="ECO:0000259" key="2">
    <source>
        <dbReference type="PROSITE" id="PS50975"/>
    </source>
</evidence>
<sequence length="292" mass="30946">MPRVLLASCAELPESDGDDTPLTGALAELGVDAAWAPWDDPAAPFAEADLVVLRATWDYAPRRDEFLAWCDSVPALANPAPVVRWNTDKSYLAELGDAGVGVVPTRLVRPGERPVWPEGDFVLKPAVGAGSRGAARFDADDHDAARAHLEILHADGGVAVLQPYQATVDAEGETAMVFIGGVFSHAFVKGAMLSDSAAMDSSGLFVTEGLRPADADPALRRAAEDAMDAASALLKVDRAELLYARVDLVRGADGRPLLLELELAEPSLGFRQTDAGARHRFASAVRSALARR</sequence>
<dbReference type="PANTHER" id="PTHR39217">
    <property type="match status" value="1"/>
</dbReference>
<dbReference type="InterPro" id="IPR053191">
    <property type="entry name" value="DcsG_Biosynth_Enzyme"/>
</dbReference>
<evidence type="ECO:0000313" key="4">
    <source>
        <dbReference type="Proteomes" id="UP001500729"/>
    </source>
</evidence>
<gene>
    <name evidence="3" type="ORF">GCM10009533_21040</name>
</gene>
<comment type="caution">
    <text evidence="3">The sequence shown here is derived from an EMBL/GenBank/DDBJ whole genome shotgun (WGS) entry which is preliminary data.</text>
</comment>
<dbReference type="PANTHER" id="PTHR39217:SF1">
    <property type="entry name" value="GLUTATHIONE SYNTHETASE"/>
    <property type="match status" value="1"/>
</dbReference>
<evidence type="ECO:0000313" key="3">
    <source>
        <dbReference type="EMBL" id="GAA0521729.1"/>
    </source>
</evidence>
<feature type="domain" description="ATP-grasp" evidence="2">
    <location>
        <begin position="92"/>
        <end position="290"/>
    </location>
</feature>
<dbReference type="EMBL" id="BAAAGS010000010">
    <property type="protein sequence ID" value="GAA0521729.1"/>
    <property type="molecule type" value="Genomic_DNA"/>
</dbReference>
<protein>
    <recommendedName>
        <fullName evidence="2">ATP-grasp domain-containing protein</fullName>
    </recommendedName>
</protein>
<name>A0ABN1CN80_SACER</name>
<dbReference type="Proteomes" id="UP001500729">
    <property type="component" value="Unassembled WGS sequence"/>
</dbReference>
<keyword evidence="1" id="KW-0067">ATP-binding</keyword>
<evidence type="ECO:0000256" key="1">
    <source>
        <dbReference type="PROSITE-ProRule" id="PRU00409"/>
    </source>
</evidence>
<dbReference type="SUPFAM" id="SSF56059">
    <property type="entry name" value="Glutathione synthetase ATP-binding domain-like"/>
    <property type="match status" value="1"/>
</dbReference>